<dbReference type="Gene3D" id="3.40.50.740">
    <property type="match status" value="1"/>
</dbReference>
<dbReference type="FunFam" id="2.20.25.90:FF:000003">
    <property type="entry name" value="NADH-quinone oxidoreductase"/>
    <property type="match status" value="1"/>
</dbReference>
<evidence type="ECO:0000256" key="6">
    <source>
        <dbReference type="ARBA" id="ARBA00022723"/>
    </source>
</evidence>
<evidence type="ECO:0000256" key="10">
    <source>
        <dbReference type="ARBA" id="ARBA00023027"/>
    </source>
</evidence>
<dbReference type="PROSITE" id="PS00643">
    <property type="entry name" value="COMPLEX1_75K_3"/>
    <property type="match status" value="1"/>
</dbReference>
<name>A0A1H0TGG0_PSERE</name>
<comment type="cofactor">
    <cofactor evidence="14">
        <name>[2Fe-2S] cluster</name>
        <dbReference type="ChEBI" id="CHEBI:190135"/>
    </cofactor>
    <text evidence="14">Binds 1 [2Fe-2S] cluster per subunit.</text>
</comment>
<dbReference type="EC" id="7.1.1.-" evidence="14"/>
<evidence type="ECO:0000256" key="14">
    <source>
        <dbReference type="RuleBase" id="RU003525"/>
    </source>
</evidence>
<comment type="subunit">
    <text evidence="12">Composed of 13 different subunits. Subunits NuoCD, E, F, and G constitute the peripheral sector of the complex.</text>
</comment>
<dbReference type="PANTHER" id="PTHR43105">
    <property type="entry name" value="RESPIRATORY NITRATE REDUCTASE"/>
    <property type="match status" value="1"/>
</dbReference>
<reference evidence="21" key="2">
    <citation type="submission" date="2017-01" db="EMBL/GenBank/DDBJ databases">
        <authorList>
            <person name="Poblete-Castro I."/>
        </authorList>
    </citation>
    <scope>NUCLEOTIDE SEQUENCE [LARGE SCALE GENOMIC DNA]</scope>
    <source>
        <strain evidence="21">DSM 18361 / CCUG 53116 / MT1</strain>
    </source>
</reference>
<dbReference type="GO" id="GO:0051537">
    <property type="term" value="F:2 iron, 2 sulfur cluster binding"/>
    <property type="evidence" value="ECO:0007669"/>
    <property type="project" value="UniProtKB-UniRule"/>
</dbReference>
<evidence type="ECO:0000256" key="8">
    <source>
        <dbReference type="ARBA" id="ARBA00023004"/>
    </source>
</evidence>
<dbReference type="PROSITE" id="PS00642">
    <property type="entry name" value="COMPLEX1_75K_2"/>
    <property type="match status" value="1"/>
</dbReference>
<evidence type="ECO:0000256" key="1">
    <source>
        <dbReference type="ARBA" id="ARBA00001966"/>
    </source>
</evidence>
<evidence type="ECO:0000256" key="11">
    <source>
        <dbReference type="ARBA" id="ARBA00023075"/>
    </source>
</evidence>
<evidence type="ECO:0000256" key="12">
    <source>
        <dbReference type="ARBA" id="ARBA00026021"/>
    </source>
</evidence>
<dbReference type="AlphaFoldDB" id="A0A1H0TGG0"/>
<evidence type="ECO:0000313" key="21">
    <source>
        <dbReference type="Proteomes" id="UP000186756"/>
    </source>
</evidence>
<dbReference type="EMBL" id="LT629709">
    <property type="protein sequence ID" value="SDP53143.1"/>
    <property type="molecule type" value="Genomic_DNA"/>
</dbReference>
<evidence type="ECO:0000313" key="22">
    <source>
        <dbReference type="Proteomes" id="UP000198549"/>
    </source>
</evidence>
<dbReference type="NCBIfam" id="TIGR01973">
    <property type="entry name" value="NuoG"/>
    <property type="match status" value="1"/>
</dbReference>
<dbReference type="InterPro" id="IPR036010">
    <property type="entry name" value="2Fe-2S_ferredoxin-like_sf"/>
</dbReference>
<feature type="domain" description="4Fe-4S Mo/W bis-MGD-type" evidence="16">
    <location>
        <begin position="221"/>
        <end position="277"/>
    </location>
</feature>
<reference evidence="19" key="3">
    <citation type="submission" date="2017-01" db="EMBL/GenBank/DDBJ databases">
        <authorList>
            <person name="Mah S.A."/>
            <person name="Swanson W.J."/>
            <person name="Moy G.W."/>
            <person name="Vacquier V.D."/>
        </authorList>
    </citation>
    <scope>NUCLEOTIDE SEQUENCE [LARGE SCALE GENOMIC DNA]</scope>
    <source>
        <strain evidence="19">MT1</strain>
    </source>
</reference>
<evidence type="ECO:0000256" key="7">
    <source>
        <dbReference type="ARBA" id="ARBA00022967"/>
    </source>
</evidence>
<reference evidence="20 22" key="1">
    <citation type="submission" date="2016-10" db="EMBL/GenBank/DDBJ databases">
        <authorList>
            <person name="de Groot N.N."/>
        </authorList>
    </citation>
    <scope>NUCLEOTIDE SEQUENCE [LARGE SCALE GENOMIC DNA]</scope>
    <source>
        <strain evidence="20 22">BS3776</strain>
    </source>
</reference>
<evidence type="ECO:0000256" key="9">
    <source>
        <dbReference type="ARBA" id="ARBA00023014"/>
    </source>
</evidence>
<keyword evidence="10 14" id="KW-0520">NAD</keyword>
<gene>
    <name evidence="18" type="primary">nuoG</name>
    <name evidence="19" type="ORF">BVK86_19460</name>
    <name evidence="18" type="ORF">F7R15_17640</name>
    <name evidence="20" type="ORF">SAMN04490202_4710</name>
</gene>
<dbReference type="Proteomes" id="UP000460142">
    <property type="component" value="Unassembled WGS sequence"/>
</dbReference>
<dbReference type="EMBL" id="VZPS01000011">
    <property type="protein sequence ID" value="KAB0484249.1"/>
    <property type="molecule type" value="Genomic_DNA"/>
</dbReference>
<dbReference type="PANTHER" id="PTHR43105:SF10">
    <property type="entry name" value="NADH-QUINONE OXIDOREDUCTASE SUBUNIT G"/>
    <property type="match status" value="1"/>
</dbReference>
<evidence type="ECO:0000313" key="23">
    <source>
        <dbReference type="Proteomes" id="UP000460142"/>
    </source>
</evidence>
<feature type="domain" description="2Fe-2S ferredoxin-type" evidence="15">
    <location>
        <begin position="1"/>
        <end position="83"/>
    </location>
</feature>
<dbReference type="PROSITE" id="PS51085">
    <property type="entry name" value="2FE2S_FER_2"/>
    <property type="match status" value="1"/>
</dbReference>
<dbReference type="OrthoDB" id="9810782at2"/>
<dbReference type="Proteomes" id="UP000198549">
    <property type="component" value="Chromosome I"/>
</dbReference>
<dbReference type="SUPFAM" id="SSF54292">
    <property type="entry name" value="2Fe-2S ferredoxin-like"/>
    <property type="match status" value="1"/>
</dbReference>
<keyword evidence="9 14" id="KW-0411">Iron-sulfur</keyword>
<keyword evidence="7 14" id="KW-1278">Translocase</keyword>
<comment type="catalytic activity">
    <reaction evidence="13 14">
        <text>a quinone + NADH + 5 H(+)(in) = a quinol + NAD(+) + 4 H(+)(out)</text>
        <dbReference type="Rhea" id="RHEA:57888"/>
        <dbReference type="ChEBI" id="CHEBI:15378"/>
        <dbReference type="ChEBI" id="CHEBI:24646"/>
        <dbReference type="ChEBI" id="CHEBI:57540"/>
        <dbReference type="ChEBI" id="CHEBI:57945"/>
        <dbReference type="ChEBI" id="CHEBI:132124"/>
    </reaction>
</comment>
<evidence type="ECO:0000313" key="18">
    <source>
        <dbReference type="EMBL" id="KAB0484249.1"/>
    </source>
</evidence>
<dbReference type="InterPro" id="IPR001041">
    <property type="entry name" value="2Fe-2S_ferredoxin-type"/>
</dbReference>
<keyword evidence="5 14" id="KW-0874">Quinone</keyword>
<dbReference type="SMART" id="SM00926">
    <property type="entry name" value="Molybdop_Fe4S4"/>
    <property type="match status" value="1"/>
</dbReference>
<comment type="cofactor">
    <cofactor evidence="1 14">
        <name>[4Fe-4S] cluster</name>
        <dbReference type="ChEBI" id="CHEBI:49883"/>
    </cofactor>
</comment>
<dbReference type="GO" id="GO:0016020">
    <property type="term" value="C:membrane"/>
    <property type="evidence" value="ECO:0007669"/>
    <property type="project" value="InterPro"/>
</dbReference>
<evidence type="ECO:0000313" key="19">
    <source>
        <dbReference type="EMBL" id="OLU01091.1"/>
    </source>
</evidence>
<dbReference type="InterPro" id="IPR006963">
    <property type="entry name" value="Mopterin_OxRdtase_4Fe-4S_dom"/>
</dbReference>
<dbReference type="SUPFAM" id="SSF54862">
    <property type="entry name" value="4Fe-4S ferredoxins"/>
    <property type="match status" value="1"/>
</dbReference>
<comment type="function">
    <text evidence="14">NDH-1 shuttles electrons from NADH, via FMN and iron-sulfur (Fe-S) centers, to quinones in the respiratory chain. Couples the redox reaction to proton translocation (for every two electrons transferred, four hydrogen ions are translocated across the cytoplasmic membrane), and thus conserves the redox energy in a proton gradient.</text>
</comment>
<dbReference type="FunFam" id="3.10.20.740:FF:000002">
    <property type="entry name" value="NADH-quinone oxidoreductase"/>
    <property type="match status" value="1"/>
</dbReference>
<dbReference type="GO" id="GO:0003954">
    <property type="term" value="F:NADH dehydrogenase activity"/>
    <property type="evidence" value="ECO:0007669"/>
    <property type="project" value="TreeGrafter"/>
</dbReference>
<evidence type="ECO:0000259" key="16">
    <source>
        <dbReference type="PROSITE" id="PS51669"/>
    </source>
</evidence>
<dbReference type="Proteomes" id="UP000186756">
    <property type="component" value="Unassembled WGS sequence"/>
</dbReference>
<keyword evidence="4 14" id="KW-0001">2Fe-2S</keyword>
<evidence type="ECO:0000256" key="13">
    <source>
        <dbReference type="ARBA" id="ARBA00047712"/>
    </source>
</evidence>
<dbReference type="SUPFAM" id="SSF53706">
    <property type="entry name" value="Formate dehydrogenase/DMSO reductase, domains 1-3"/>
    <property type="match status" value="1"/>
</dbReference>
<keyword evidence="11" id="KW-0830">Ubiquinone</keyword>
<reference evidence="18 23" key="4">
    <citation type="submission" date="2019-09" db="EMBL/GenBank/DDBJ databases">
        <title>Draft genome sequences of 48 bacterial type strains from the CCUG.</title>
        <authorList>
            <person name="Tunovic T."/>
            <person name="Pineiro-Iglesias B."/>
            <person name="Unosson C."/>
            <person name="Inganas E."/>
            <person name="Ohlen M."/>
            <person name="Cardew S."/>
            <person name="Jensie-Markopoulos S."/>
            <person name="Salva-Serra F."/>
            <person name="Jaen-Luchoro D."/>
            <person name="Karlsson R."/>
            <person name="Svensson-Stadler L."/>
            <person name="Chun J."/>
            <person name="Moore E."/>
        </authorList>
    </citation>
    <scope>NUCLEOTIDE SEQUENCE [LARGE SCALE GENOMIC DNA]</scope>
    <source>
        <strain evidence="18 23">CCUG 53116</strain>
    </source>
</reference>
<dbReference type="Pfam" id="PF22117">
    <property type="entry name" value="Fer4_Nqo3"/>
    <property type="match status" value="1"/>
</dbReference>
<keyword evidence="8 14" id="KW-0408">Iron</keyword>
<dbReference type="CDD" id="cd02771">
    <property type="entry name" value="MopB_NDH-1_NuoG2-N7"/>
    <property type="match status" value="1"/>
</dbReference>
<evidence type="ECO:0000256" key="4">
    <source>
        <dbReference type="ARBA" id="ARBA00022714"/>
    </source>
</evidence>
<dbReference type="Pfam" id="PF00384">
    <property type="entry name" value="Molybdopterin"/>
    <property type="match status" value="1"/>
</dbReference>
<comment type="similarity">
    <text evidence="2 14">Belongs to the complex I 75 kDa subunit family.</text>
</comment>
<dbReference type="CDD" id="cd02788">
    <property type="entry name" value="MopB_CT_NDH-1_NuoG2-N7"/>
    <property type="match status" value="1"/>
</dbReference>
<dbReference type="GO" id="GO:0046872">
    <property type="term" value="F:metal ion binding"/>
    <property type="evidence" value="ECO:0007669"/>
    <property type="project" value="UniProtKB-UniRule"/>
</dbReference>
<dbReference type="Gene3D" id="3.30.200.210">
    <property type="match status" value="1"/>
</dbReference>
<dbReference type="GO" id="GO:0048038">
    <property type="term" value="F:quinone binding"/>
    <property type="evidence" value="ECO:0007669"/>
    <property type="project" value="UniProtKB-UniRule"/>
</dbReference>
<dbReference type="Pfam" id="PF10588">
    <property type="entry name" value="NADH-G_4Fe-4S_3"/>
    <property type="match status" value="1"/>
</dbReference>
<evidence type="ECO:0000256" key="3">
    <source>
        <dbReference type="ARBA" id="ARBA00022485"/>
    </source>
</evidence>
<dbReference type="SMART" id="SM00929">
    <property type="entry name" value="NADH-G_4Fe-4S_3"/>
    <property type="match status" value="1"/>
</dbReference>
<dbReference type="InterPro" id="IPR050123">
    <property type="entry name" value="Prok_molybdopt-oxidoreductase"/>
</dbReference>
<dbReference type="InterPro" id="IPR000283">
    <property type="entry name" value="NADH_UbQ_OxRdtase_75kDa_su_CS"/>
</dbReference>
<evidence type="ECO:0000313" key="20">
    <source>
        <dbReference type="EMBL" id="SDP53143.1"/>
    </source>
</evidence>
<dbReference type="PROSITE" id="PS51669">
    <property type="entry name" value="4FE4S_MOW_BIS_MGD"/>
    <property type="match status" value="1"/>
</dbReference>
<dbReference type="InterPro" id="IPR006656">
    <property type="entry name" value="Mopterin_OxRdtase"/>
</dbReference>
<dbReference type="GO" id="GO:0051539">
    <property type="term" value="F:4 iron, 4 sulfur cluster binding"/>
    <property type="evidence" value="ECO:0007669"/>
    <property type="project" value="UniProtKB-KW"/>
</dbReference>
<evidence type="ECO:0000259" key="17">
    <source>
        <dbReference type="PROSITE" id="PS51839"/>
    </source>
</evidence>
<evidence type="ECO:0000259" key="15">
    <source>
        <dbReference type="PROSITE" id="PS51085"/>
    </source>
</evidence>
<dbReference type="GO" id="GO:0008137">
    <property type="term" value="F:NADH dehydrogenase (ubiquinone) activity"/>
    <property type="evidence" value="ECO:0007669"/>
    <property type="project" value="UniProtKB-UniRule"/>
</dbReference>
<dbReference type="InterPro" id="IPR010228">
    <property type="entry name" value="NADH_UbQ_OxRdtase_Gsu"/>
</dbReference>
<sequence>MATIHVDGKALEVDGADNLLQACLSLGLDIPYFCWHPALGSVGACRQCAVKQYTDENDTRGRIVMSCMTPATDNTWISIDDEESKAFRASVVEWLMTNHPHDCPVCEEGGHCHLQDMTVMTGHNERRYRFTKRTHQNQQLGPFISHEMNRCIACYRCVRFYKDYAGGTDLGVFGAHDNVYFGRVEDGTLESEFSGNLTEVCPTGVFTDKTHSERYNRKWDMQFSPSICHGCSSDCNISPGERYGELRRIENRFNGSVNQYFLCDRGRFGYGYVNREDRPRQPLLANGTKLSLDEALDKAADLLRGRNIVGIGSPRASLESNYALRELVGAEHFYSGIEAAELERIRLVLQVLKDSPLPVPNMRDIEDHDAVFVLGEDLTQTAARMALSLRQSVKGKAEDMAEAMRVQPWLDAAVKNIGQHALNPLFIASLAETKLDDIAEECVHAAPDDLARIGFAVAHALDASAPAVEGLDAEALELAKRIADALLAAKRPLIIAGTSLGSKALIEAAANIAKALKLREKNGSISLIVPEANSLGLAMLGGESVDEALQSVIDGKADAIVVLENDLYTRTDKAKVDAALTAAKVVIVADHQKTATSDRAHLVLPAASFAEGDGTLVSQEGRAQRFFQVFDPQYMDASILVHEGWRWLHALRSTLLNQPIDWTQLDHVTAAVASSTPQLAAIVDAAPSAAFRIKGLKLAREPLRYSGRTAMRADISVHEPRTPQDKDTAFAFSMEGYSGSAEPRQQVPFAWSPGWNSPQAWNKFQDEVGGHIRAGDPGTRLIESNGDALNWFASVPRAFNPAQGTWQVVPFFHLFGSEENSSKAAPVQERIPAAYVALAKSEADRLGVNDGAMLSFNVAGQTLRLPLRINEALGAGLVALPAGIAGIPPAIFGKSVDGLQEAAQ</sequence>
<dbReference type="Pfam" id="PF04879">
    <property type="entry name" value="Molybdop_Fe4S4"/>
    <property type="match status" value="1"/>
</dbReference>
<protein>
    <recommendedName>
        <fullName evidence="14">NADH-quinone oxidoreductase</fullName>
        <ecNumber evidence="14">7.1.1.-</ecNumber>
    </recommendedName>
</protein>
<feature type="domain" description="4Fe-4S His(Cys)3-ligated-type" evidence="17">
    <location>
        <begin position="83"/>
        <end position="122"/>
    </location>
</feature>
<evidence type="ECO:0000256" key="5">
    <source>
        <dbReference type="ARBA" id="ARBA00022719"/>
    </source>
</evidence>
<dbReference type="RefSeq" id="WP_075947946.1">
    <property type="nucleotide sequence ID" value="NZ_LT629709.1"/>
</dbReference>
<dbReference type="InterPro" id="IPR054351">
    <property type="entry name" value="NADH_UbQ_OxRdtase_ferredoxin"/>
</dbReference>
<organism evidence="20 22">
    <name type="scientific">Pseudomonas reinekei</name>
    <dbReference type="NCBI Taxonomy" id="395598"/>
    <lineage>
        <taxon>Bacteria</taxon>
        <taxon>Pseudomonadati</taxon>
        <taxon>Pseudomonadota</taxon>
        <taxon>Gammaproteobacteria</taxon>
        <taxon>Pseudomonadales</taxon>
        <taxon>Pseudomonadaceae</taxon>
        <taxon>Pseudomonas</taxon>
    </lineage>
</organism>
<keyword evidence="6 14" id="KW-0479">Metal-binding</keyword>
<dbReference type="GO" id="GO:0042773">
    <property type="term" value="P:ATP synthesis coupled electron transport"/>
    <property type="evidence" value="ECO:0007669"/>
    <property type="project" value="InterPro"/>
</dbReference>
<dbReference type="PROSITE" id="PS00641">
    <property type="entry name" value="COMPLEX1_75K_1"/>
    <property type="match status" value="1"/>
</dbReference>
<dbReference type="InterPro" id="IPR019574">
    <property type="entry name" value="NADH_UbQ_OxRdtase_Gsu_4Fe4S-bd"/>
</dbReference>
<accession>A0A1H0TGG0</accession>
<dbReference type="EMBL" id="MSTQ01000012">
    <property type="protein sequence ID" value="OLU01091.1"/>
    <property type="molecule type" value="Genomic_DNA"/>
</dbReference>
<dbReference type="FunFam" id="3.40.50.740:FF:000006">
    <property type="entry name" value="NADH-quinone oxidoreductase"/>
    <property type="match status" value="1"/>
</dbReference>
<keyword evidence="18" id="KW-0560">Oxidoreductase</keyword>
<proteinExistence type="inferred from homology"/>
<dbReference type="Gene3D" id="3.10.20.740">
    <property type="match status" value="1"/>
</dbReference>
<dbReference type="Pfam" id="PF13510">
    <property type="entry name" value="Fer2_4"/>
    <property type="match status" value="1"/>
</dbReference>
<keyword evidence="21" id="KW-1185">Reference proteome</keyword>
<keyword evidence="3 14" id="KW-0004">4Fe-4S</keyword>
<dbReference type="CDD" id="cd00207">
    <property type="entry name" value="fer2"/>
    <property type="match status" value="1"/>
</dbReference>
<dbReference type="PROSITE" id="PS51839">
    <property type="entry name" value="4FE4S_HC3"/>
    <property type="match status" value="1"/>
</dbReference>
<evidence type="ECO:0000256" key="2">
    <source>
        <dbReference type="ARBA" id="ARBA00005404"/>
    </source>
</evidence>